<dbReference type="Proteomes" id="UP000701801">
    <property type="component" value="Unassembled WGS sequence"/>
</dbReference>
<reference evidence="2" key="1">
    <citation type="submission" date="2021-07" db="EMBL/GenBank/DDBJ databases">
        <authorList>
            <person name="Durling M."/>
        </authorList>
    </citation>
    <scope>NUCLEOTIDE SEQUENCE</scope>
</reference>
<sequence length="236" mass="26305">MQLVKGGVYEVPCTAGAFQHGLGHMGYAGCGGCFYSPSGGANSSSSSNSTSTPSSTSKKDSSSSSSGKTKPDYDFKTKDIFIRGKVYAIRASYLAESPKFEAELMKFVDKKKEELVPRKVVDMLIRYVNEEVYENSSFVDEVTVCVLAGCVEHEIPTPHLSQIVVMIMCSERVDDKLKDWLKSYFKKPGERGDRLHRLNMCPEWEVAIFDKPEAATRLGKLLEIRPSCDEGEWRIM</sequence>
<evidence type="ECO:0000256" key="1">
    <source>
        <dbReference type="SAM" id="MobiDB-lite"/>
    </source>
</evidence>
<feature type="region of interest" description="Disordered" evidence="1">
    <location>
        <begin position="42"/>
        <end position="70"/>
    </location>
</feature>
<protein>
    <submittedName>
        <fullName evidence="2">Uncharacterized protein</fullName>
    </submittedName>
</protein>
<dbReference type="EMBL" id="CAJVRM010000066">
    <property type="protein sequence ID" value="CAG8973201.1"/>
    <property type="molecule type" value="Genomic_DNA"/>
</dbReference>
<evidence type="ECO:0000313" key="2">
    <source>
        <dbReference type="EMBL" id="CAG8973201.1"/>
    </source>
</evidence>
<evidence type="ECO:0000313" key="3">
    <source>
        <dbReference type="Proteomes" id="UP000701801"/>
    </source>
</evidence>
<name>A0A9N9Q4G1_9HELO</name>
<feature type="compositionally biased region" description="Low complexity" evidence="1">
    <location>
        <begin position="42"/>
        <end position="68"/>
    </location>
</feature>
<accession>A0A9N9Q4G1</accession>
<comment type="caution">
    <text evidence="2">The sequence shown here is derived from an EMBL/GenBank/DDBJ whole genome shotgun (WGS) entry which is preliminary data.</text>
</comment>
<proteinExistence type="predicted"/>
<gene>
    <name evidence="2" type="ORF">HYALB_00006370</name>
</gene>
<organism evidence="2 3">
    <name type="scientific">Hymenoscyphus albidus</name>
    <dbReference type="NCBI Taxonomy" id="595503"/>
    <lineage>
        <taxon>Eukaryota</taxon>
        <taxon>Fungi</taxon>
        <taxon>Dikarya</taxon>
        <taxon>Ascomycota</taxon>
        <taxon>Pezizomycotina</taxon>
        <taxon>Leotiomycetes</taxon>
        <taxon>Helotiales</taxon>
        <taxon>Helotiaceae</taxon>
        <taxon>Hymenoscyphus</taxon>
    </lineage>
</organism>
<dbReference type="AlphaFoldDB" id="A0A9N9Q4G1"/>
<keyword evidence="3" id="KW-1185">Reference proteome</keyword>
<dbReference type="OrthoDB" id="3509960at2759"/>